<accession>A0A1Y5MRV1</accession>
<organism evidence="2 3">
    <name type="scientific">Campylobacter concisus</name>
    <dbReference type="NCBI Taxonomy" id="199"/>
    <lineage>
        <taxon>Bacteria</taxon>
        <taxon>Pseudomonadati</taxon>
        <taxon>Campylobacterota</taxon>
        <taxon>Epsilonproteobacteria</taxon>
        <taxon>Campylobacterales</taxon>
        <taxon>Campylobacteraceae</taxon>
        <taxon>Campylobacter</taxon>
    </lineage>
</organism>
<dbReference type="AlphaFoldDB" id="A0A1Y5MRV1"/>
<gene>
    <name evidence="2" type="ORF">B9N62_04815</name>
</gene>
<protein>
    <submittedName>
        <fullName evidence="2">Uncharacterized protein</fullName>
    </submittedName>
</protein>
<feature type="transmembrane region" description="Helical" evidence="1">
    <location>
        <begin position="30"/>
        <end position="48"/>
    </location>
</feature>
<evidence type="ECO:0000256" key="1">
    <source>
        <dbReference type="SAM" id="Phobius"/>
    </source>
</evidence>
<keyword evidence="1" id="KW-1133">Transmembrane helix</keyword>
<keyword evidence="1" id="KW-0812">Transmembrane</keyword>
<keyword evidence="1" id="KW-0472">Membrane</keyword>
<sequence>MVRNLILIAGLIVLFGAIWAIKDEKISKGIKALVSAVLVVILICVYFYEENLSKNEDAISKLVSDFKQGKVLKCGEYNVSAEKFNYEFGTASFLAKREFSDLSGVIVPIKSCEQ</sequence>
<proteinExistence type="predicted"/>
<name>A0A1Y5MRV1_9BACT</name>
<evidence type="ECO:0000313" key="3">
    <source>
        <dbReference type="Proteomes" id="UP000195967"/>
    </source>
</evidence>
<dbReference type="Proteomes" id="UP000195967">
    <property type="component" value="Unassembled WGS sequence"/>
</dbReference>
<evidence type="ECO:0000313" key="2">
    <source>
        <dbReference type="EMBL" id="OUT11321.1"/>
    </source>
</evidence>
<comment type="caution">
    <text evidence="2">The sequence shown here is derived from an EMBL/GenBank/DDBJ whole genome shotgun (WGS) entry which is preliminary data.</text>
</comment>
<dbReference type="EMBL" id="NDYO01000006">
    <property type="protein sequence ID" value="OUT11321.1"/>
    <property type="molecule type" value="Genomic_DNA"/>
</dbReference>
<dbReference type="RefSeq" id="WP_087584621.1">
    <property type="nucleotide sequence ID" value="NZ_CABMKR010000006.1"/>
</dbReference>
<reference evidence="2 3" key="1">
    <citation type="submission" date="2017-04" db="EMBL/GenBank/DDBJ databases">
        <title>Complete genome of Campylobacter concisus ATCC 33237T and draft genomes for an additional eight well characterized C. concisus strains.</title>
        <authorList>
            <person name="Cornelius A.J."/>
            <person name="Miller W.G."/>
            <person name="Lastovica A.J."/>
            <person name="On S.L."/>
            <person name="French N.P."/>
            <person name="Vandenberg O."/>
            <person name="Biggs P.J."/>
        </authorList>
    </citation>
    <scope>NUCLEOTIDE SEQUENCE [LARGE SCALE GENOMIC DNA]</scope>
    <source>
        <strain evidence="2 3">Lasto28.99</strain>
    </source>
</reference>